<evidence type="ECO:0008006" key="3">
    <source>
        <dbReference type="Google" id="ProtNLM"/>
    </source>
</evidence>
<gene>
    <name evidence="1" type="ORF">H4W80_004880</name>
</gene>
<organism evidence="1 2">
    <name type="scientific">Nonomuraea angiospora</name>
    <dbReference type="NCBI Taxonomy" id="46172"/>
    <lineage>
        <taxon>Bacteria</taxon>
        <taxon>Bacillati</taxon>
        <taxon>Actinomycetota</taxon>
        <taxon>Actinomycetes</taxon>
        <taxon>Streptosporangiales</taxon>
        <taxon>Streptosporangiaceae</taxon>
        <taxon>Nonomuraea</taxon>
    </lineage>
</organism>
<evidence type="ECO:0000313" key="2">
    <source>
        <dbReference type="Proteomes" id="UP000633509"/>
    </source>
</evidence>
<evidence type="ECO:0000313" key="1">
    <source>
        <dbReference type="EMBL" id="MBE1586622.1"/>
    </source>
</evidence>
<accession>A0ABR9M144</accession>
<dbReference type="Proteomes" id="UP000633509">
    <property type="component" value="Unassembled WGS sequence"/>
</dbReference>
<keyword evidence="2" id="KW-1185">Reference proteome</keyword>
<name>A0ABR9M144_9ACTN</name>
<reference evidence="1 2" key="1">
    <citation type="submission" date="2020-10" db="EMBL/GenBank/DDBJ databases">
        <title>Sequencing the genomes of 1000 actinobacteria strains.</title>
        <authorList>
            <person name="Klenk H.-P."/>
        </authorList>
    </citation>
    <scope>NUCLEOTIDE SEQUENCE [LARGE SCALE GENOMIC DNA]</scope>
    <source>
        <strain evidence="1 2">DSM 43173</strain>
    </source>
</reference>
<dbReference type="RefSeq" id="WP_192787157.1">
    <property type="nucleotide sequence ID" value="NZ_JADBEK010000001.1"/>
</dbReference>
<comment type="caution">
    <text evidence="1">The sequence shown here is derived from an EMBL/GenBank/DDBJ whole genome shotgun (WGS) entry which is preliminary data.</text>
</comment>
<proteinExistence type="predicted"/>
<protein>
    <recommendedName>
        <fullName evidence="3">Transposase</fullName>
    </recommendedName>
</protein>
<dbReference type="EMBL" id="JADBEK010000001">
    <property type="protein sequence ID" value="MBE1586622.1"/>
    <property type="molecule type" value="Genomic_DNA"/>
</dbReference>
<sequence>MVEFADHAGNDGFSADDPLVVEVGHVVSGLHLFVTPRTLLRWHADLVKRRWTYPGFDPAPRRSGPTWARFLKAQASGILACDFFSVETVMLARLYCLAQQARN</sequence>